<organism evidence="3 4">
    <name type="scientific">Serendipita indica (strain DSM 11827)</name>
    <name type="common">Root endophyte fungus</name>
    <name type="synonym">Piriformospora indica</name>
    <dbReference type="NCBI Taxonomy" id="1109443"/>
    <lineage>
        <taxon>Eukaryota</taxon>
        <taxon>Fungi</taxon>
        <taxon>Dikarya</taxon>
        <taxon>Basidiomycota</taxon>
        <taxon>Agaricomycotina</taxon>
        <taxon>Agaricomycetes</taxon>
        <taxon>Sebacinales</taxon>
        <taxon>Serendipitaceae</taxon>
        <taxon>Serendipita</taxon>
    </lineage>
</organism>
<evidence type="ECO:0000313" key="4">
    <source>
        <dbReference type="Proteomes" id="UP000007148"/>
    </source>
</evidence>
<sequence>MIEFLGKSITGSTTPTRSVATTTSSATTVTTQPISVRTLVAICVGCGILLAGLVLFVIWFGARSRKGKQEQEGEVVALDVSKATSESHLKAAPPHAGFQSTYSESSYYSQSTARKPLQGQQHSRRPTMESLDAAKQDPYHYRDEHSFLPKQNVYTRNDMAPTSPRSPTGNPDFSSPQPANSSVHQSPRSTSAQAITRPYVIGSHPFASPGRSTSQSRPSIEHNGNYTVATAPPSASDRAHDGSLGLSGHNTFAGAGTRPGYNAYGLESRQAITSLNTRPSLESIRSAARKASIDQTAVSAATEFAMGGPTAVGGRSRNNSTSSSHRAGGYSYAGGTSSLYGGGGGSVRSGKDGSKEKYTKEERAKEMAAMNSLIAALDESAEKERKRKLSLAEAAGLGDQPSSSKSGSGSMRRKDVAVTGSYPLPPPEVFRAALSTGVTSDDDVDDEEIERWRRR</sequence>
<feature type="region of interest" description="Disordered" evidence="1">
    <location>
        <begin position="84"/>
        <end position="103"/>
    </location>
</feature>
<dbReference type="HOGENOM" id="CLU_601458_0_0_1"/>
<evidence type="ECO:0000256" key="1">
    <source>
        <dbReference type="SAM" id="MobiDB-lite"/>
    </source>
</evidence>
<feature type="compositionally biased region" description="Acidic residues" evidence="1">
    <location>
        <begin position="440"/>
        <end position="449"/>
    </location>
</feature>
<feature type="compositionally biased region" description="Basic and acidic residues" evidence="1">
    <location>
        <begin position="349"/>
        <end position="363"/>
    </location>
</feature>
<feature type="region of interest" description="Disordered" evidence="1">
    <location>
        <begin position="387"/>
        <end position="455"/>
    </location>
</feature>
<dbReference type="EMBL" id="CAFZ01000042">
    <property type="protein sequence ID" value="CCA68911.1"/>
    <property type="molecule type" value="Genomic_DNA"/>
</dbReference>
<gene>
    <name evidence="3" type="ORF">PIIN_02771</name>
</gene>
<feature type="compositionally biased region" description="Polar residues" evidence="1">
    <location>
        <begin position="210"/>
        <end position="228"/>
    </location>
</feature>
<accession>G4TC54</accession>
<keyword evidence="4" id="KW-1185">Reference proteome</keyword>
<feature type="region of interest" description="Disordered" evidence="1">
    <location>
        <begin position="109"/>
        <end position="129"/>
    </location>
</feature>
<evidence type="ECO:0000256" key="2">
    <source>
        <dbReference type="SAM" id="Phobius"/>
    </source>
</evidence>
<feature type="compositionally biased region" description="Low complexity" evidence="1">
    <location>
        <begin position="10"/>
        <end position="21"/>
    </location>
</feature>
<feature type="compositionally biased region" description="Low complexity" evidence="1">
    <location>
        <begin position="313"/>
        <end position="339"/>
    </location>
</feature>
<comment type="caution">
    <text evidence="3">The sequence shown here is derived from an EMBL/GenBank/DDBJ whole genome shotgun (WGS) entry which is preliminary data.</text>
</comment>
<proteinExistence type="predicted"/>
<evidence type="ECO:0000313" key="3">
    <source>
        <dbReference type="EMBL" id="CCA68911.1"/>
    </source>
</evidence>
<name>G4TC54_SERID</name>
<keyword evidence="2" id="KW-0812">Transmembrane</keyword>
<feature type="region of interest" description="Disordered" evidence="1">
    <location>
        <begin position="146"/>
        <end position="245"/>
    </location>
</feature>
<reference evidence="3 4" key="1">
    <citation type="journal article" date="2011" name="PLoS Pathog.">
        <title>Endophytic Life Strategies Decoded by Genome and Transcriptome Analyses of the Mutualistic Root Symbiont Piriformospora indica.</title>
        <authorList>
            <person name="Zuccaro A."/>
            <person name="Lahrmann U."/>
            <person name="Guldener U."/>
            <person name="Langen G."/>
            <person name="Pfiffi S."/>
            <person name="Biedenkopf D."/>
            <person name="Wong P."/>
            <person name="Samans B."/>
            <person name="Grimm C."/>
            <person name="Basiewicz M."/>
            <person name="Murat C."/>
            <person name="Martin F."/>
            <person name="Kogel K.H."/>
        </authorList>
    </citation>
    <scope>NUCLEOTIDE SEQUENCE [LARGE SCALE GENOMIC DNA]</scope>
    <source>
        <strain evidence="3 4">DSM 11827</strain>
    </source>
</reference>
<dbReference type="Proteomes" id="UP000007148">
    <property type="component" value="Unassembled WGS sequence"/>
</dbReference>
<dbReference type="OrthoDB" id="3256480at2759"/>
<feature type="region of interest" description="Disordered" evidence="1">
    <location>
        <begin position="1"/>
        <end position="21"/>
    </location>
</feature>
<keyword evidence="2" id="KW-1133">Transmembrane helix</keyword>
<feature type="region of interest" description="Disordered" evidence="1">
    <location>
        <begin position="309"/>
        <end position="363"/>
    </location>
</feature>
<dbReference type="InParanoid" id="G4TC54"/>
<keyword evidence="2" id="KW-0472">Membrane</keyword>
<feature type="transmembrane region" description="Helical" evidence="2">
    <location>
        <begin position="39"/>
        <end position="62"/>
    </location>
</feature>
<dbReference type="AlphaFoldDB" id="G4TC54"/>
<feature type="compositionally biased region" description="Polar residues" evidence="1">
    <location>
        <begin position="163"/>
        <end position="194"/>
    </location>
</feature>
<protein>
    <submittedName>
        <fullName evidence="3">Uncharacterized protein</fullName>
    </submittedName>
</protein>